<evidence type="ECO:0000313" key="3">
    <source>
        <dbReference type="Proteomes" id="UP000075902"/>
    </source>
</evidence>
<keyword evidence="1" id="KW-0812">Transmembrane</keyword>
<keyword evidence="3" id="KW-1185">Reference proteome</keyword>
<accession>A0A182TZ56</accession>
<proteinExistence type="predicted"/>
<dbReference type="VEuPathDB" id="VectorBase:AMEC010978"/>
<evidence type="ECO:0000256" key="1">
    <source>
        <dbReference type="SAM" id="Phobius"/>
    </source>
</evidence>
<dbReference type="EnsemblMetazoa" id="AMEC010978-RA">
    <property type="protein sequence ID" value="AMEC010978-PA"/>
    <property type="gene ID" value="AMEC010978"/>
</dbReference>
<protein>
    <submittedName>
        <fullName evidence="2">Uncharacterized protein</fullName>
    </submittedName>
</protein>
<keyword evidence="1" id="KW-1133">Transmembrane helix</keyword>
<sequence length="111" mass="11586">MSENERRGERSRERTTTSNDHTAEWLVLLNPFVAAAPAALVLLLLLFAGAMDTTVAGAVGRASCFCTGTSISATAAVDAACCFGDWLRSPFDSPSSSLITAGGCKCLAREV</sequence>
<dbReference type="Proteomes" id="UP000075902">
    <property type="component" value="Unassembled WGS sequence"/>
</dbReference>
<reference evidence="3" key="1">
    <citation type="submission" date="2014-01" db="EMBL/GenBank/DDBJ databases">
        <title>The Genome Sequence of Anopheles melas CM1001059_A (V2).</title>
        <authorList>
            <consortium name="The Broad Institute Genomics Platform"/>
            <person name="Neafsey D.E."/>
            <person name="Besansky N."/>
            <person name="Howell P."/>
            <person name="Walton C."/>
            <person name="Young S.K."/>
            <person name="Zeng Q."/>
            <person name="Gargeya S."/>
            <person name="Fitzgerald M."/>
            <person name="Haas B."/>
            <person name="Abouelleil A."/>
            <person name="Allen A.W."/>
            <person name="Alvarado L."/>
            <person name="Arachchi H.M."/>
            <person name="Berlin A.M."/>
            <person name="Chapman S.B."/>
            <person name="Gainer-Dewar J."/>
            <person name="Goldberg J."/>
            <person name="Griggs A."/>
            <person name="Gujja S."/>
            <person name="Hansen M."/>
            <person name="Howarth C."/>
            <person name="Imamovic A."/>
            <person name="Ireland A."/>
            <person name="Larimer J."/>
            <person name="McCowan C."/>
            <person name="Murphy C."/>
            <person name="Pearson M."/>
            <person name="Poon T.W."/>
            <person name="Priest M."/>
            <person name="Roberts A."/>
            <person name="Saif S."/>
            <person name="Shea T."/>
            <person name="Sisk P."/>
            <person name="Sykes S."/>
            <person name="Wortman J."/>
            <person name="Nusbaum C."/>
            <person name="Birren B."/>
        </authorList>
    </citation>
    <scope>NUCLEOTIDE SEQUENCE [LARGE SCALE GENOMIC DNA]</scope>
    <source>
        <strain evidence="3">CM1001059</strain>
    </source>
</reference>
<name>A0A182TZ56_9DIPT</name>
<dbReference type="AlphaFoldDB" id="A0A182TZ56"/>
<keyword evidence="1" id="KW-0472">Membrane</keyword>
<organism evidence="2 3">
    <name type="scientific">Anopheles melas</name>
    <dbReference type="NCBI Taxonomy" id="34690"/>
    <lineage>
        <taxon>Eukaryota</taxon>
        <taxon>Metazoa</taxon>
        <taxon>Ecdysozoa</taxon>
        <taxon>Arthropoda</taxon>
        <taxon>Hexapoda</taxon>
        <taxon>Insecta</taxon>
        <taxon>Pterygota</taxon>
        <taxon>Neoptera</taxon>
        <taxon>Endopterygota</taxon>
        <taxon>Diptera</taxon>
        <taxon>Nematocera</taxon>
        <taxon>Culicoidea</taxon>
        <taxon>Culicidae</taxon>
        <taxon>Anophelinae</taxon>
        <taxon>Anopheles</taxon>
    </lineage>
</organism>
<evidence type="ECO:0000313" key="2">
    <source>
        <dbReference type="EnsemblMetazoa" id="AMEC010978-PA"/>
    </source>
</evidence>
<feature type="transmembrane region" description="Helical" evidence="1">
    <location>
        <begin position="25"/>
        <end position="47"/>
    </location>
</feature>
<reference evidence="2" key="2">
    <citation type="submission" date="2020-05" db="UniProtKB">
        <authorList>
            <consortium name="EnsemblMetazoa"/>
        </authorList>
    </citation>
    <scope>IDENTIFICATION</scope>
    <source>
        <strain evidence="2">CM1001059</strain>
    </source>
</reference>